<comment type="subcellular location">
    <subcellularLocation>
        <location evidence="7">Membrane</location>
        <topology evidence="7">Multi-pass membrane protein</topology>
    </subcellularLocation>
</comment>
<keyword evidence="5 7" id="KW-1133">Transmembrane helix</keyword>
<evidence type="ECO:0000256" key="4">
    <source>
        <dbReference type="ARBA" id="ARBA00022692"/>
    </source>
</evidence>
<proteinExistence type="inferred from homology"/>
<evidence type="ECO:0000256" key="2">
    <source>
        <dbReference type="ARBA" id="ARBA00005550"/>
    </source>
</evidence>
<comment type="similarity">
    <text evidence="2 7">Belongs to the DLT1 family.</text>
</comment>
<feature type="compositionally biased region" description="Polar residues" evidence="8">
    <location>
        <begin position="451"/>
        <end position="472"/>
    </location>
</feature>
<evidence type="ECO:0000256" key="8">
    <source>
        <dbReference type="SAM" id="MobiDB-lite"/>
    </source>
</evidence>
<feature type="region of interest" description="Disordered" evidence="8">
    <location>
        <begin position="434"/>
        <end position="592"/>
    </location>
</feature>
<feature type="compositionally biased region" description="Polar residues" evidence="8">
    <location>
        <begin position="286"/>
        <end position="300"/>
    </location>
</feature>
<feature type="region of interest" description="Disordered" evidence="8">
    <location>
        <begin position="376"/>
        <end position="402"/>
    </location>
</feature>
<evidence type="ECO:0000256" key="5">
    <source>
        <dbReference type="ARBA" id="ARBA00022989"/>
    </source>
</evidence>
<feature type="compositionally biased region" description="Polar residues" evidence="8">
    <location>
        <begin position="546"/>
        <end position="555"/>
    </location>
</feature>
<name>A0A261Y6Y7_9FUNG</name>
<feature type="region of interest" description="Disordered" evidence="8">
    <location>
        <begin position="319"/>
        <end position="341"/>
    </location>
</feature>
<comment type="function">
    <text evidence="1 7">Required for growth under high-pressure and low-temperature conditions.</text>
</comment>
<feature type="compositionally biased region" description="Low complexity" evidence="8">
    <location>
        <begin position="529"/>
        <end position="538"/>
    </location>
</feature>
<keyword evidence="6 7" id="KW-0472">Membrane</keyword>
<sequence length="592" mass="65372">MKSSLRSRVFTTLYNFSLFFLVFLTAFCLIVSAYDIIVQALGYQPHKSGEDIRNLLVVGGSYVLLGLLSALFMFSRYVTVRSALADIPKDYLPINASDIPEQVFKRIQAKLTYCKNVRAEAEPKIEESDPRGFGRIGSYLEGVRFQDNMLRTAELIEKAGVAVHPSLFRPSNMTQRQYIELLSMPPNSLISPSLAQTYIQSYEAARFDMGFPASGNVPKVWKEEEYVAFMKVVGAILNDMGYDLEQELQDDAEEEATGEVYATSNAGDINEIISESFVGSDKGSRVLSSNGSWKESSAYTDSEDEEGFDLTKPIFRSHETLSSTRGHPYSGSTSSRHSTSSSDFEFMRLHTILSRASSTGVGTGWYDKAVPVRTNGSEASGSVRYFGEGGTPGDSDGCQRTPPIPEDDIYVPEGYFGGKNTEVIPLRRRSSHANRFLASREPGETSRRRSVSSQGRKPSTSNRKRSATSATAPTGLRHHRLSLRIPGHRDKRVQDVGQELDRPLPPIQNTTSNPTSAETSPRPLASQDPELLAEQQLPLPSPTPHLFTSPTNPSHGPNIMRYGITPPRVPHLLRTSRSNNKFGSSSSTATRK</sequence>
<reference evidence="9 10" key="1">
    <citation type="journal article" date="2017" name="Mycologia">
        <title>Bifiguratus adelaidae, gen. et sp. nov., a new member of Mucoromycotina in endophytic and soil-dwelling habitats.</title>
        <authorList>
            <person name="Torres-Cruz T.J."/>
            <person name="Billingsley Tobias T.L."/>
            <person name="Almatruk M."/>
            <person name="Hesse C."/>
            <person name="Kuske C.R."/>
            <person name="Desiro A."/>
            <person name="Benucci G.M."/>
            <person name="Bonito G."/>
            <person name="Stajich J.E."/>
            <person name="Dunlap C."/>
            <person name="Arnold A.E."/>
            <person name="Porras-Alfaro A."/>
        </authorList>
    </citation>
    <scope>NUCLEOTIDE SEQUENCE [LARGE SCALE GENOMIC DNA]</scope>
    <source>
        <strain evidence="9 10">AZ0501</strain>
    </source>
</reference>
<accession>A0A261Y6Y7</accession>
<evidence type="ECO:0000256" key="7">
    <source>
        <dbReference type="RuleBase" id="RU367100"/>
    </source>
</evidence>
<gene>
    <name evidence="7" type="primary">DLT1</name>
    <name evidence="9" type="ORF">BZG36_00719</name>
</gene>
<dbReference type="PANTHER" id="PTHR40021:SF1">
    <property type="entry name" value="DEFECT AT LOW TEMPERATURE PROTEIN 1"/>
    <property type="match status" value="1"/>
</dbReference>
<dbReference type="EMBL" id="MVBO01000004">
    <property type="protein sequence ID" value="OZJ06382.1"/>
    <property type="molecule type" value="Genomic_DNA"/>
</dbReference>
<feature type="compositionally biased region" description="Low complexity" evidence="8">
    <location>
        <begin position="330"/>
        <end position="341"/>
    </location>
</feature>
<evidence type="ECO:0000256" key="6">
    <source>
        <dbReference type="ARBA" id="ARBA00023136"/>
    </source>
</evidence>
<organism evidence="9 10">
    <name type="scientific">Bifiguratus adelaidae</name>
    <dbReference type="NCBI Taxonomy" id="1938954"/>
    <lineage>
        <taxon>Eukaryota</taxon>
        <taxon>Fungi</taxon>
        <taxon>Fungi incertae sedis</taxon>
        <taxon>Mucoromycota</taxon>
        <taxon>Mucoromycotina</taxon>
        <taxon>Endogonomycetes</taxon>
        <taxon>Endogonales</taxon>
        <taxon>Endogonales incertae sedis</taxon>
        <taxon>Bifiguratus</taxon>
    </lineage>
</organism>
<feature type="transmembrane region" description="Helical" evidence="7">
    <location>
        <begin position="54"/>
        <end position="74"/>
    </location>
</feature>
<feature type="compositionally biased region" description="Polar residues" evidence="8">
    <location>
        <begin position="507"/>
        <end position="519"/>
    </location>
</feature>
<keyword evidence="4 7" id="KW-0812">Transmembrane</keyword>
<evidence type="ECO:0000256" key="1">
    <source>
        <dbReference type="ARBA" id="ARBA00002489"/>
    </source>
</evidence>
<evidence type="ECO:0000313" key="10">
    <source>
        <dbReference type="Proteomes" id="UP000242875"/>
    </source>
</evidence>
<keyword evidence="10" id="KW-1185">Reference proteome</keyword>
<evidence type="ECO:0000256" key="3">
    <source>
        <dbReference type="ARBA" id="ARBA00021353"/>
    </source>
</evidence>
<comment type="caution">
    <text evidence="9">The sequence shown here is derived from an EMBL/GenBank/DDBJ whole genome shotgun (WGS) entry which is preliminary data.</text>
</comment>
<evidence type="ECO:0000313" key="9">
    <source>
        <dbReference type="EMBL" id="OZJ06382.1"/>
    </source>
</evidence>
<dbReference type="AlphaFoldDB" id="A0A261Y6Y7"/>
<feature type="transmembrane region" description="Helical" evidence="7">
    <location>
        <begin position="12"/>
        <end position="34"/>
    </location>
</feature>
<dbReference type="OrthoDB" id="337038at2759"/>
<protein>
    <recommendedName>
        <fullName evidence="3 7">Defect at low temperature protein 1</fullName>
    </recommendedName>
</protein>
<dbReference type="GO" id="GO:0016020">
    <property type="term" value="C:membrane"/>
    <property type="evidence" value="ECO:0007669"/>
    <property type="project" value="UniProtKB-SubCell"/>
</dbReference>
<dbReference type="Proteomes" id="UP000242875">
    <property type="component" value="Unassembled WGS sequence"/>
</dbReference>
<feature type="region of interest" description="Disordered" evidence="8">
    <location>
        <begin position="281"/>
        <end position="306"/>
    </location>
</feature>
<dbReference type="PANTHER" id="PTHR40021">
    <property type="entry name" value="DEFECT AT LOW TEMPERATURE PROTEIN 1"/>
    <property type="match status" value="1"/>
</dbReference>
<dbReference type="InterPro" id="IPR038869">
    <property type="entry name" value="DLT1"/>
</dbReference>
<feature type="compositionally biased region" description="Low complexity" evidence="8">
    <location>
        <begin position="576"/>
        <end position="592"/>
    </location>
</feature>